<dbReference type="Proteomes" id="UP000630864">
    <property type="component" value="Unassembled WGS sequence"/>
</dbReference>
<evidence type="ECO:0000256" key="1">
    <source>
        <dbReference type="ARBA" id="ARBA00004417"/>
    </source>
</evidence>
<protein>
    <recommendedName>
        <fullName evidence="9">Phosphate ABC transporter ATP-binding protein</fullName>
    </recommendedName>
</protein>
<gene>
    <name evidence="7" type="ORF">PSE10A_53860</name>
</gene>
<evidence type="ECO:0000313" key="7">
    <source>
        <dbReference type="EMBL" id="GFZ62875.1"/>
    </source>
</evidence>
<dbReference type="SUPFAM" id="SSF52540">
    <property type="entry name" value="P-loop containing nucleoside triphosphate hydrolases"/>
    <property type="match status" value="1"/>
</dbReference>
<evidence type="ECO:0000256" key="3">
    <source>
        <dbReference type="ARBA" id="ARBA00022448"/>
    </source>
</evidence>
<evidence type="ECO:0000256" key="2">
    <source>
        <dbReference type="ARBA" id="ARBA00005417"/>
    </source>
</evidence>
<name>A0A9P3AJG0_PSEA0</name>
<keyword evidence="3" id="KW-0813">Transport</keyword>
<dbReference type="EMBL" id="BMZW01000054">
    <property type="protein sequence ID" value="GFZ62875.1"/>
    <property type="molecule type" value="Genomic_DNA"/>
</dbReference>
<evidence type="ECO:0008006" key="9">
    <source>
        <dbReference type="Google" id="ProtNLM"/>
    </source>
</evidence>
<dbReference type="AlphaFoldDB" id="A0A9P3AJG0"/>
<comment type="similarity">
    <text evidence="2">Belongs to the ABC transporter superfamily.</text>
</comment>
<keyword evidence="6" id="KW-0472">Membrane</keyword>
<sequence>MRELARSGMTMVIVTHEMGFAREVADRAIFIHERRILEEGPPAQLFQNPVNERTRAFFASVLHDG</sequence>
<dbReference type="Gene3D" id="3.40.50.300">
    <property type="entry name" value="P-loop containing nucleotide triphosphate hydrolases"/>
    <property type="match status" value="1"/>
</dbReference>
<dbReference type="InterPro" id="IPR050086">
    <property type="entry name" value="MetN_ABC_transporter-like"/>
</dbReference>
<proteinExistence type="inferred from homology"/>
<comment type="subcellular location">
    <subcellularLocation>
        <location evidence="1">Cell inner membrane</location>
        <topology evidence="1">Peripheral membrane protein</topology>
    </subcellularLocation>
</comment>
<accession>A0A9P3AJG0</accession>
<evidence type="ECO:0000256" key="5">
    <source>
        <dbReference type="ARBA" id="ARBA00022519"/>
    </source>
</evidence>
<comment type="caution">
    <text evidence="7">The sequence shown here is derived from an EMBL/GenBank/DDBJ whole genome shotgun (WGS) entry which is preliminary data.</text>
</comment>
<organism evidence="7 8">
    <name type="scientific">Pseudomonas amygdali pv. eriobotryae</name>
    <dbReference type="NCBI Taxonomy" id="129137"/>
    <lineage>
        <taxon>Bacteria</taxon>
        <taxon>Pseudomonadati</taxon>
        <taxon>Pseudomonadota</taxon>
        <taxon>Gammaproteobacteria</taxon>
        <taxon>Pseudomonadales</taxon>
        <taxon>Pseudomonadaceae</taxon>
        <taxon>Pseudomonas</taxon>
        <taxon>Pseudomonas amygdali</taxon>
    </lineage>
</organism>
<dbReference type="PANTHER" id="PTHR43166:SF9">
    <property type="entry name" value="GLUTAMATE_ASPARTATE IMPORT ATP-BINDING PROTEIN GLTL"/>
    <property type="match status" value="1"/>
</dbReference>
<reference evidence="7" key="1">
    <citation type="submission" date="2020-09" db="EMBL/GenBank/DDBJ databases">
        <title>Pseudomonas syringae pv. eriobotryae genome sequence causing loquat canker disease.</title>
        <authorList>
            <person name="Fukuda S."/>
            <person name="Tashiro H."/>
            <person name="Nagano Y."/>
        </authorList>
    </citation>
    <scope>NUCLEOTIDE SEQUENCE</scope>
    <source>
        <strain evidence="7">AM001</strain>
    </source>
</reference>
<evidence type="ECO:0000313" key="8">
    <source>
        <dbReference type="Proteomes" id="UP000630864"/>
    </source>
</evidence>
<keyword evidence="5" id="KW-0997">Cell inner membrane</keyword>
<dbReference type="PANTHER" id="PTHR43166">
    <property type="entry name" value="AMINO ACID IMPORT ATP-BINDING PROTEIN"/>
    <property type="match status" value="1"/>
</dbReference>
<dbReference type="GO" id="GO:0005886">
    <property type="term" value="C:plasma membrane"/>
    <property type="evidence" value="ECO:0007669"/>
    <property type="project" value="UniProtKB-SubCell"/>
</dbReference>
<dbReference type="InterPro" id="IPR027417">
    <property type="entry name" value="P-loop_NTPase"/>
</dbReference>
<keyword evidence="4" id="KW-1003">Cell membrane</keyword>
<evidence type="ECO:0000256" key="4">
    <source>
        <dbReference type="ARBA" id="ARBA00022475"/>
    </source>
</evidence>
<evidence type="ECO:0000256" key="6">
    <source>
        <dbReference type="ARBA" id="ARBA00023136"/>
    </source>
</evidence>